<dbReference type="Proteomes" id="UP000470246">
    <property type="component" value="Unassembled WGS sequence"/>
</dbReference>
<keyword evidence="2" id="KW-1185">Reference proteome</keyword>
<name>A0A7K3W3C6_9ACTN</name>
<gene>
    <name evidence="1" type="ORF">GCU56_16125</name>
</gene>
<sequence length="352" mass="39874">MSYTATFRDPSGGHVLILLLGSKANQDPQNRAGPPGRSVSDPRGLYDVLRRIAEADGTWEPSKDLEGRAETDARRRARSNGALMDDAVAALYTGDAVVTWRRELEVLFEVIDRDNGRHVWREGVFGEQVRKHFDRVVLGTPLWVGQPSKPKTTPQGTQRQWQEWDTACDRLGDMLRYCNQPIRSGITREKKIAGLRQVAMLMSSTQRRIDSWQSFGQWAASRCYSMRAGLRPDIHDPGAESLDSRGLIPLRKRASYDVGLFRRRRVWLDNETEPAWSAHSQEHGWILRDPYRKRYGNDAEGWGSVVVTPDGSLHVADDNGLLEHRCRSGRVEKASNSVSRVILLNIANWYAV</sequence>
<organism evidence="1 2">
    <name type="scientific">Geodermatophilus sabuli</name>
    <dbReference type="NCBI Taxonomy" id="1564158"/>
    <lineage>
        <taxon>Bacteria</taxon>
        <taxon>Bacillati</taxon>
        <taxon>Actinomycetota</taxon>
        <taxon>Actinomycetes</taxon>
        <taxon>Geodermatophilales</taxon>
        <taxon>Geodermatophilaceae</taxon>
        <taxon>Geodermatophilus</taxon>
    </lineage>
</organism>
<evidence type="ECO:0000313" key="2">
    <source>
        <dbReference type="Proteomes" id="UP000470246"/>
    </source>
</evidence>
<reference evidence="1 2" key="1">
    <citation type="submission" date="2020-02" db="EMBL/GenBank/DDBJ databases">
        <title>Geodermatophilus sabuli CPCC 205279 I12A-02694.</title>
        <authorList>
            <person name="Jiang Z."/>
        </authorList>
    </citation>
    <scope>NUCLEOTIDE SEQUENCE [LARGE SCALE GENOMIC DNA]</scope>
    <source>
        <strain evidence="1 2">I12A-02694</strain>
    </source>
</reference>
<dbReference type="EMBL" id="JAAGWF010000018">
    <property type="protein sequence ID" value="NEK59386.1"/>
    <property type="molecule type" value="Genomic_DNA"/>
</dbReference>
<evidence type="ECO:0000313" key="1">
    <source>
        <dbReference type="EMBL" id="NEK59386.1"/>
    </source>
</evidence>
<accession>A0A7K3W3C6</accession>
<proteinExistence type="predicted"/>
<protein>
    <submittedName>
        <fullName evidence="1">Uncharacterized protein</fullName>
    </submittedName>
</protein>
<comment type="caution">
    <text evidence="1">The sequence shown here is derived from an EMBL/GenBank/DDBJ whole genome shotgun (WGS) entry which is preliminary data.</text>
</comment>
<dbReference type="AlphaFoldDB" id="A0A7K3W3C6"/>